<dbReference type="Proteomes" id="UP000504635">
    <property type="component" value="Unplaced"/>
</dbReference>
<protein>
    <submittedName>
        <fullName evidence="3">Uncharacterized protein LOC115880100 isoform X1</fullName>
    </submittedName>
</protein>
<reference evidence="3" key="1">
    <citation type="submission" date="2025-08" db="UniProtKB">
        <authorList>
            <consortium name="RefSeq"/>
        </authorList>
    </citation>
    <scope>IDENTIFICATION</scope>
    <source>
        <tissue evidence="3">Gonads</tissue>
    </source>
</reference>
<feature type="compositionally biased region" description="Basic and acidic residues" evidence="1">
    <location>
        <begin position="222"/>
        <end position="246"/>
    </location>
</feature>
<dbReference type="AlphaFoldDB" id="A0A6J2XPT4"/>
<name>A0A6J2XPT4_SITOR</name>
<feature type="compositionally biased region" description="Basic and acidic residues" evidence="1">
    <location>
        <begin position="316"/>
        <end position="333"/>
    </location>
</feature>
<feature type="region of interest" description="Disordered" evidence="1">
    <location>
        <begin position="309"/>
        <end position="339"/>
    </location>
</feature>
<accession>A0A6J2XPT4</accession>
<feature type="region of interest" description="Disordered" evidence="1">
    <location>
        <begin position="671"/>
        <end position="716"/>
    </location>
</feature>
<dbReference type="InParanoid" id="A0A6J2XPT4"/>
<organism evidence="2 3">
    <name type="scientific">Sitophilus oryzae</name>
    <name type="common">Rice weevil</name>
    <name type="synonym">Curculio oryzae</name>
    <dbReference type="NCBI Taxonomy" id="7048"/>
    <lineage>
        <taxon>Eukaryota</taxon>
        <taxon>Metazoa</taxon>
        <taxon>Ecdysozoa</taxon>
        <taxon>Arthropoda</taxon>
        <taxon>Hexapoda</taxon>
        <taxon>Insecta</taxon>
        <taxon>Pterygota</taxon>
        <taxon>Neoptera</taxon>
        <taxon>Endopterygota</taxon>
        <taxon>Coleoptera</taxon>
        <taxon>Polyphaga</taxon>
        <taxon>Cucujiformia</taxon>
        <taxon>Curculionidae</taxon>
        <taxon>Dryophthorinae</taxon>
        <taxon>Sitophilus</taxon>
    </lineage>
</organism>
<dbReference type="RefSeq" id="XP_030753086.1">
    <property type="nucleotide sequence ID" value="XM_030897226.1"/>
</dbReference>
<sequence length="716" mass="80244">MSQAKDELGEQDSKSDSSRDLSREEAILVALEETENIFGLFLNSINDLPEKVDTIKEEENLNSGSDVNLDECKSNSEIANENKEDELDFKIENWLNNTSEIQIINNNVIYVDEIGVARVENEKIKQDLNASPTTIEPTLLETVSSLERQVLSRVEMLPDNRKSKILQLPPDSIPITSSRCEKELVGDDVANTKAHIVCECDQPGVSGGAVPTVISFTLNDAPKNKKSDNAINKEQKEGVQKVEQKVSRPKASLIPKLTNSYRTNRLNAKPPKQPNYEEKFAEHDKNITSKMLAFQQKIRETSSLLKAKVSQSNAVENKKSPDQNDHQKLEENSPNHQKGNKMILNELYKNINLLNKEAVNLINIENENNKTFMIDNIENLISSLKGLIGQFKEGESNSEDRVNELQENLTANRDAESKSKAKENNKIHIKFLSSKSGAKKRKTNELQAEVVKEPGEPKLINEEERRKSQDSMDGFFLPSPDAPSPVEEDDDEDGLDITITFPEFRQNITHEADSHVTVCFSDISAEALGRLKRCPKDFTLHMDFAQRKMTFQTGNLPTNNFSIGADLKVTEIPVDTKKSDIISIKPSTECTYASQVIPVIEGPRRSSVKTLKSTDSELFDVVSLPFLNRKSSVTTRSCITFKNSAATHPSSCLLLDRLRYRSMPQIPSLPNIFEEPGLEGTSASKSALASSDRKLRNKHLQRKRTSTSLDKIHDVP</sequence>
<feature type="region of interest" description="Disordered" evidence="1">
    <location>
        <begin position="1"/>
        <end position="21"/>
    </location>
</feature>
<evidence type="ECO:0000313" key="2">
    <source>
        <dbReference type="Proteomes" id="UP000504635"/>
    </source>
</evidence>
<evidence type="ECO:0000256" key="1">
    <source>
        <dbReference type="SAM" id="MobiDB-lite"/>
    </source>
</evidence>
<feature type="compositionally biased region" description="Basic and acidic residues" evidence="1">
    <location>
        <begin position="450"/>
        <end position="470"/>
    </location>
</feature>
<dbReference type="OrthoDB" id="6756880at2759"/>
<feature type="compositionally biased region" description="Basic residues" evidence="1">
    <location>
        <begin position="695"/>
        <end position="705"/>
    </location>
</feature>
<feature type="region of interest" description="Disordered" evidence="1">
    <location>
        <begin position="221"/>
        <end position="254"/>
    </location>
</feature>
<dbReference type="GeneID" id="115880100"/>
<proteinExistence type="predicted"/>
<keyword evidence="2" id="KW-1185">Reference proteome</keyword>
<gene>
    <name evidence="3" type="primary">LOC115880100</name>
</gene>
<dbReference type="KEGG" id="soy:115880100"/>
<evidence type="ECO:0000313" key="3">
    <source>
        <dbReference type="RefSeq" id="XP_030753086.1"/>
    </source>
</evidence>
<feature type="region of interest" description="Disordered" evidence="1">
    <location>
        <begin position="432"/>
        <end position="492"/>
    </location>
</feature>